<dbReference type="PANTHER" id="PTHR45527">
    <property type="entry name" value="NONRIBOSOMAL PEPTIDE SYNTHETASE"/>
    <property type="match status" value="1"/>
</dbReference>
<feature type="region of interest" description="Disordered" evidence="5">
    <location>
        <begin position="1"/>
        <end position="30"/>
    </location>
</feature>
<dbReference type="InterPro" id="IPR020806">
    <property type="entry name" value="PKS_PP-bd"/>
</dbReference>
<dbReference type="Pfam" id="PF00668">
    <property type="entry name" value="Condensation"/>
    <property type="match status" value="1"/>
</dbReference>
<dbReference type="CDD" id="cd19532">
    <property type="entry name" value="C_PKS-NRPS"/>
    <property type="match status" value="1"/>
</dbReference>
<dbReference type="Pfam" id="PF00501">
    <property type="entry name" value="AMP-binding"/>
    <property type="match status" value="1"/>
</dbReference>
<dbReference type="InterPro" id="IPR045851">
    <property type="entry name" value="AMP-bd_C_sf"/>
</dbReference>
<dbReference type="SUPFAM" id="SSF56801">
    <property type="entry name" value="Acetyl-CoA synthetase-like"/>
    <property type="match status" value="1"/>
</dbReference>
<dbReference type="InterPro" id="IPR001242">
    <property type="entry name" value="Condensation_dom"/>
</dbReference>
<evidence type="ECO:0000256" key="2">
    <source>
        <dbReference type="ARBA" id="ARBA00022553"/>
    </source>
</evidence>
<dbReference type="Gene3D" id="3.30.559.10">
    <property type="entry name" value="Chloramphenicol acetyltransferase-like domain"/>
    <property type="match status" value="1"/>
</dbReference>
<dbReference type="STRING" id="1448320.A0A319D068"/>
<evidence type="ECO:0000256" key="3">
    <source>
        <dbReference type="ARBA" id="ARBA00022598"/>
    </source>
</evidence>
<dbReference type="Proteomes" id="UP000247810">
    <property type="component" value="Unassembled WGS sequence"/>
</dbReference>
<dbReference type="EMBL" id="KZ826143">
    <property type="protein sequence ID" value="PYH87967.1"/>
    <property type="molecule type" value="Genomic_DNA"/>
</dbReference>
<reference evidence="7 8" key="1">
    <citation type="submission" date="2018-02" db="EMBL/GenBank/DDBJ databases">
        <title>The genomes of Aspergillus section Nigri reveals drivers in fungal speciation.</title>
        <authorList>
            <consortium name="DOE Joint Genome Institute"/>
            <person name="Vesth T.C."/>
            <person name="Nybo J."/>
            <person name="Theobald S."/>
            <person name="Brandl J."/>
            <person name="Frisvad J.C."/>
            <person name="Nielsen K.F."/>
            <person name="Lyhne E.K."/>
            <person name="Kogle M.E."/>
            <person name="Kuo A."/>
            <person name="Riley R."/>
            <person name="Clum A."/>
            <person name="Nolan M."/>
            <person name="Lipzen A."/>
            <person name="Salamov A."/>
            <person name="Henrissat B."/>
            <person name="Wiebenga A."/>
            <person name="De vries R.P."/>
            <person name="Grigoriev I.V."/>
            <person name="Mortensen U.H."/>
            <person name="Andersen M.R."/>
            <person name="Baker S.E."/>
        </authorList>
    </citation>
    <scope>NUCLEOTIDE SEQUENCE [LARGE SCALE GENOMIC DNA]</scope>
    <source>
        <strain evidence="7 8">CBS 707.79</strain>
    </source>
</reference>
<evidence type="ECO:0000256" key="4">
    <source>
        <dbReference type="ARBA" id="ARBA00029454"/>
    </source>
</evidence>
<dbReference type="PANTHER" id="PTHR45527:SF1">
    <property type="entry name" value="FATTY ACID SYNTHASE"/>
    <property type="match status" value="1"/>
</dbReference>
<keyword evidence="3" id="KW-0436">Ligase</keyword>
<evidence type="ECO:0000259" key="6">
    <source>
        <dbReference type="PROSITE" id="PS50075"/>
    </source>
</evidence>
<dbReference type="Gene3D" id="3.40.50.12780">
    <property type="entry name" value="N-terminal domain of ligase-like"/>
    <property type="match status" value="1"/>
</dbReference>
<dbReference type="GO" id="GO:0031177">
    <property type="term" value="F:phosphopantetheine binding"/>
    <property type="evidence" value="ECO:0007669"/>
    <property type="project" value="InterPro"/>
</dbReference>
<evidence type="ECO:0000256" key="1">
    <source>
        <dbReference type="ARBA" id="ARBA00022450"/>
    </source>
</evidence>
<gene>
    <name evidence="7" type="ORF">BO71DRAFT_392442</name>
</gene>
<proteinExistence type="inferred from homology"/>
<dbReference type="Gene3D" id="3.30.559.30">
    <property type="entry name" value="Nonribosomal peptide synthetase, condensation domain"/>
    <property type="match status" value="1"/>
</dbReference>
<dbReference type="InterPro" id="IPR020845">
    <property type="entry name" value="AMP-binding_CS"/>
</dbReference>
<comment type="similarity">
    <text evidence="4">Belongs to the NRP synthetase family.</text>
</comment>
<dbReference type="PROSITE" id="PS00455">
    <property type="entry name" value="AMP_BINDING"/>
    <property type="match status" value="1"/>
</dbReference>
<name>A0A319D068_9EURO</name>
<dbReference type="VEuPathDB" id="FungiDB:BO71DRAFT_392442"/>
<keyword evidence="1" id="KW-0596">Phosphopantetheine</keyword>
<dbReference type="CDD" id="cd05930">
    <property type="entry name" value="A_NRPS"/>
    <property type="match status" value="1"/>
</dbReference>
<dbReference type="OrthoDB" id="4444247at2759"/>
<dbReference type="AlphaFoldDB" id="A0A319D068"/>
<dbReference type="InterPro" id="IPR009081">
    <property type="entry name" value="PP-bd_ACP"/>
</dbReference>
<keyword evidence="2" id="KW-0597">Phosphoprotein</keyword>
<sequence>MSGTSDCKAIPDDDSQSSATSASTPNSLSPSLRAVKCEGVPLQPFQAVERASYAQERIWFLHEYLADPTTFNVTLSYAVNGLLRPAEMADAFRTVANRHESLRTAFFLDSQQSPQLHQGILAESQIEISIQSIDTADVVDESYMSIKDHIYDLQKGQTMKVAILSLTPSIHFLILGFHHLVFDGFSAQIFIKDLQSVYSSGEPLPPAPNYRDYAVVQRQSIQHDAFRESLDFWKTKLANLPPPIPLFAFARVPSRKPLDSYQIHTVQRKLGIPLTSKIKEVANKVGGTTSFFLYLTALRELVFRLSGQQDICIGISDAGRSDKESLQVIGMFVNMIPLLFRTARPGQSFRNLLSTTTKQVRTALGHSAIPYQTLLDELSVKKSPYESPLFQILLNYKMGSTESAMLGECKAENLWMDDARTGLDLVFEVEEFVDGDCLLAVKGQEYLYSKESLEFIMSSLVVVLESVTSNPNIPVTNIGVFEEKSISHALSVSRGERVYPEETTVAHLFEQHCLAQPDSIAVKADGQFLTYRQLRDRAQQLANDLHRLGDMSGKPVVVVCKPSLDSIVAILGIHYAGCIYVPVDTEHPEERLRTITQDCDARAIVHHDATTDLANSVAGDRTLVNTSQLALSEAFSIQSTPKATAYILYTSGSTGKPKGVVVSHGNLTCQILSMRRDVGLANETVLHQSCVAFDASIDCIYAALAGQGTLVMVPPEVRRDPEQLASLMASEGITYTQMTSSEYHNLLIYGNEDLKRCVTWRNAFCGGEKFLSSLCPLFKGLDIPSLRVWNRYGPTEVTVSSSMRVIIGEGAAEATEVIPCGRPLSNYSVHILDDQRRPVPVGVPGEICTGGGGVAQGYLNNPRLTASKFVKNAHATDDDVRHGWDRLYRTGDRGYLLADGSMVFLGRMEGSTQVKIRGNRVELDEIETTILAASDGKILSAGVCVKGDNADAILAAYLVLRPDISSDALPPFISSLSKSLPVPRYMRPSSFIAVRRLPQTTSGKLDRQALSTLSGTAIPIEAHNTAPLTEQEQAMAHAWTQVLPDSVPLSADANFFEVGGNSLLLVRLQKLLEARTGTSIPLTALFSAPLLSTMSLLLS</sequence>
<dbReference type="GO" id="GO:0005737">
    <property type="term" value="C:cytoplasm"/>
    <property type="evidence" value="ECO:0007669"/>
    <property type="project" value="TreeGrafter"/>
</dbReference>
<dbReference type="GO" id="GO:0043041">
    <property type="term" value="P:amino acid activation for nonribosomal peptide biosynthetic process"/>
    <property type="evidence" value="ECO:0007669"/>
    <property type="project" value="TreeGrafter"/>
</dbReference>
<dbReference type="Gene3D" id="3.30.300.30">
    <property type="match status" value="1"/>
</dbReference>
<dbReference type="InterPro" id="IPR010071">
    <property type="entry name" value="AA_adenyl_dom"/>
</dbReference>
<accession>A0A319D068</accession>
<dbReference type="SUPFAM" id="SSF52777">
    <property type="entry name" value="CoA-dependent acyltransferases"/>
    <property type="match status" value="2"/>
</dbReference>
<evidence type="ECO:0000313" key="7">
    <source>
        <dbReference type="EMBL" id="PYH87967.1"/>
    </source>
</evidence>
<dbReference type="GO" id="GO:0044550">
    <property type="term" value="P:secondary metabolite biosynthetic process"/>
    <property type="evidence" value="ECO:0007669"/>
    <property type="project" value="TreeGrafter"/>
</dbReference>
<evidence type="ECO:0000313" key="8">
    <source>
        <dbReference type="Proteomes" id="UP000247810"/>
    </source>
</evidence>
<feature type="compositionally biased region" description="Low complexity" evidence="5">
    <location>
        <begin position="16"/>
        <end position="30"/>
    </location>
</feature>
<evidence type="ECO:0000256" key="5">
    <source>
        <dbReference type="SAM" id="MobiDB-lite"/>
    </source>
</evidence>
<dbReference type="GO" id="GO:0016874">
    <property type="term" value="F:ligase activity"/>
    <property type="evidence" value="ECO:0007669"/>
    <property type="project" value="UniProtKB-KW"/>
</dbReference>
<dbReference type="InterPro" id="IPR023213">
    <property type="entry name" value="CAT-like_dom_sf"/>
</dbReference>
<organism evidence="7 8">
    <name type="scientific">Aspergillus ellipticus CBS 707.79</name>
    <dbReference type="NCBI Taxonomy" id="1448320"/>
    <lineage>
        <taxon>Eukaryota</taxon>
        <taxon>Fungi</taxon>
        <taxon>Dikarya</taxon>
        <taxon>Ascomycota</taxon>
        <taxon>Pezizomycotina</taxon>
        <taxon>Eurotiomycetes</taxon>
        <taxon>Eurotiomycetidae</taxon>
        <taxon>Eurotiales</taxon>
        <taxon>Aspergillaceae</taxon>
        <taxon>Aspergillus</taxon>
        <taxon>Aspergillus subgen. Circumdati</taxon>
    </lineage>
</organism>
<keyword evidence="8" id="KW-1185">Reference proteome</keyword>
<dbReference type="InterPro" id="IPR000873">
    <property type="entry name" value="AMP-dep_synth/lig_dom"/>
</dbReference>
<dbReference type="Gene3D" id="1.10.1200.10">
    <property type="entry name" value="ACP-like"/>
    <property type="match status" value="1"/>
</dbReference>
<protein>
    <submittedName>
        <fullName evidence="7">Acetyl-CoA synthetase-like protein</fullName>
    </submittedName>
</protein>
<dbReference type="PROSITE" id="PS50075">
    <property type="entry name" value="CARRIER"/>
    <property type="match status" value="1"/>
</dbReference>
<feature type="domain" description="Carrier" evidence="6">
    <location>
        <begin position="1026"/>
        <end position="1099"/>
    </location>
</feature>
<dbReference type="SUPFAM" id="SSF47336">
    <property type="entry name" value="ACP-like"/>
    <property type="match status" value="1"/>
</dbReference>
<dbReference type="InterPro" id="IPR042099">
    <property type="entry name" value="ANL_N_sf"/>
</dbReference>
<dbReference type="NCBIfam" id="TIGR01733">
    <property type="entry name" value="AA-adenyl-dom"/>
    <property type="match status" value="1"/>
</dbReference>
<dbReference type="Pfam" id="PF00550">
    <property type="entry name" value="PP-binding"/>
    <property type="match status" value="1"/>
</dbReference>
<feature type="non-terminal residue" evidence="7">
    <location>
        <position position="1099"/>
    </location>
</feature>
<dbReference type="SMART" id="SM00823">
    <property type="entry name" value="PKS_PP"/>
    <property type="match status" value="1"/>
</dbReference>
<dbReference type="InterPro" id="IPR036736">
    <property type="entry name" value="ACP-like_sf"/>
</dbReference>